<accession>A0A840BK04</accession>
<dbReference type="Gene3D" id="3.20.20.370">
    <property type="entry name" value="Glycoside hydrolase/deacetylase"/>
    <property type="match status" value="1"/>
</dbReference>
<evidence type="ECO:0000313" key="1">
    <source>
        <dbReference type="EMBL" id="MBB4013585.1"/>
    </source>
</evidence>
<name>A0A840BK04_9RHOO</name>
<dbReference type="AlphaFoldDB" id="A0A840BK04"/>
<protein>
    <submittedName>
        <fullName evidence="1">Peptidoglycan/xylan/chitin deacetylase (PgdA/CDA1 family)</fullName>
    </submittedName>
</protein>
<dbReference type="RefSeq" id="WP_183635455.1">
    <property type="nucleotide sequence ID" value="NZ_BAABLE010000005.1"/>
</dbReference>
<gene>
    <name evidence="1" type="ORF">GGR36_002931</name>
</gene>
<proteinExistence type="predicted"/>
<comment type="caution">
    <text evidence="1">The sequence shown here is derived from an EMBL/GenBank/DDBJ whole genome shotgun (WGS) entry which is preliminary data.</text>
</comment>
<keyword evidence="2" id="KW-1185">Reference proteome</keyword>
<organism evidence="1 2">
    <name type="scientific">Niveibacterium umoris</name>
    <dbReference type="NCBI Taxonomy" id="1193620"/>
    <lineage>
        <taxon>Bacteria</taxon>
        <taxon>Pseudomonadati</taxon>
        <taxon>Pseudomonadota</taxon>
        <taxon>Betaproteobacteria</taxon>
        <taxon>Rhodocyclales</taxon>
        <taxon>Rhodocyclaceae</taxon>
        <taxon>Niveibacterium</taxon>
    </lineage>
</organism>
<dbReference type="GO" id="GO:0005975">
    <property type="term" value="P:carbohydrate metabolic process"/>
    <property type="evidence" value="ECO:0007669"/>
    <property type="project" value="InterPro"/>
</dbReference>
<sequence>MTVPKAQPPVCPAVTRVSPPRADAPCTDVVLGFDVEVWADGWGNVDATVGAAFRRRIYGHSRESGAGLQAALRILSENGLHAVFFVEPLFAARVGESYLAEIVELILRHGQEVQLHMHAEWAYELRDRQFRGVTLLARTRNISDLPVEAQRTAIRLGLDLVEGCGAPRPIAFRAGSYYFRRETLGLLAENGIRFDSSLNLSESRSGPDLGEYRVPRVSAIDGLIEVPIAQVVPWVMRARQAQIGGCGLAELTRLVRHAADTQSGPVVIVSHNNEMLHRVSGRPDAYVVRRFEAFCRWLSRTPGIRTTGFTDMSDAVLGGDVPVLRHAPLANLARDIEQRWRRWRYY</sequence>
<reference evidence="1 2" key="1">
    <citation type="submission" date="2020-08" db="EMBL/GenBank/DDBJ databases">
        <title>Genomic Encyclopedia of Type Strains, Phase IV (KMG-IV): sequencing the most valuable type-strain genomes for metagenomic binning, comparative biology and taxonomic classification.</title>
        <authorList>
            <person name="Goeker M."/>
        </authorList>
    </citation>
    <scope>NUCLEOTIDE SEQUENCE [LARGE SCALE GENOMIC DNA]</scope>
    <source>
        <strain evidence="1 2">DSM 106739</strain>
    </source>
</reference>
<dbReference type="SUPFAM" id="SSF88713">
    <property type="entry name" value="Glycoside hydrolase/deacetylase"/>
    <property type="match status" value="1"/>
</dbReference>
<evidence type="ECO:0000313" key="2">
    <source>
        <dbReference type="Proteomes" id="UP000561045"/>
    </source>
</evidence>
<dbReference type="EMBL" id="JACIET010000002">
    <property type="protein sequence ID" value="MBB4013585.1"/>
    <property type="molecule type" value="Genomic_DNA"/>
</dbReference>
<dbReference type="Proteomes" id="UP000561045">
    <property type="component" value="Unassembled WGS sequence"/>
</dbReference>
<dbReference type="InterPro" id="IPR011330">
    <property type="entry name" value="Glyco_hydro/deAcase_b/a-brl"/>
</dbReference>